<accession>A0AAP2G7E4</accession>
<name>A0AAP2G7E4_9RHOB</name>
<keyword evidence="4" id="KW-0443">Lipid metabolism</keyword>
<dbReference type="AlphaFoldDB" id="A0AAP2G7E4"/>
<keyword evidence="2" id="KW-0444">Lipid biosynthesis</keyword>
<dbReference type="EC" id="2.3.2.30" evidence="7"/>
<keyword evidence="3" id="KW-0808">Transferase</keyword>
<sequence>MTLDQPELTLRLASGAADLRAAQRLRYRVFVAELGADCIDVDHGAELERDVYDAHCDHLILVDPSAEARGDADYVVGVYRVMRGDQAKAAGGFYSRSEYDLAPLIATGQPLLELGRSCVAAEHRGGKALFLLWQGLAQYVETHGIEILFGVASFHGTDPAKFAAPLSLLHHRHLAPEGLRPRVIGGSSSAMDLMPMDQIDRVAAMRDTPALIKAYLRLGGFVGEGAFIDRAFNTIDVSVVLEASKISQKQRAIYAPGRAD</sequence>
<gene>
    <name evidence="11" type="ORF">IV417_05205</name>
</gene>
<evidence type="ECO:0000256" key="10">
    <source>
        <dbReference type="ARBA" id="ARBA00047785"/>
    </source>
</evidence>
<comment type="pathway">
    <text evidence="1">Lipid metabolism.</text>
</comment>
<dbReference type="InterPro" id="IPR052351">
    <property type="entry name" value="Ornithine_N-alpha-AT"/>
</dbReference>
<evidence type="ECO:0000256" key="1">
    <source>
        <dbReference type="ARBA" id="ARBA00005189"/>
    </source>
</evidence>
<reference evidence="11 12" key="1">
    <citation type="journal article" date="2021" name="Arch. Microbiol.">
        <title>Harenicola maris gen. nov., sp. nov. isolated from the Sea of Japan shallow sediments.</title>
        <authorList>
            <person name="Romanenko L.A."/>
            <person name="Kurilenko V.V."/>
            <person name="Chernysheva N.Y."/>
            <person name="Tekutyeva L.A."/>
            <person name="Velansky P.V."/>
            <person name="Svetashev V.I."/>
            <person name="Isaeva M.P."/>
        </authorList>
    </citation>
    <scope>NUCLEOTIDE SEQUENCE [LARGE SCALE GENOMIC DNA]</scope>
    <source>
        <strain evidence="11 12">KMM 3653</strain>
    </source>
</reference>
<evidence type="ECO:0000313" key="11">
    <source>
        <dbReference type="EMBL" id="MBT0956772.1"/>
    </source>
</evidence>
<proteinExistence type="inferred from homology"/>
<dbReference type="EMBL" id="JADQAZ010000001">
    <property type="protein sequence ID" value="MBT0956772.1"/>
    <property type="molecule type" value="Genomic_DNA"/>
</dbReference>
<keyword evidence="12" id="KW-1185">Reference proteome</keyword>
<evidence type="ECO:0000256" key="2">
    <source>
        <dbReference type="ARBA" id="ARBA00022516"/>
    </source>
</evidence>
<evidence type="ECO:0000256" key="5">
    <source>
        <dbReference type="ARBA" id="ARBA00023315"/>
    </source>
</evidence>
<keyword evidence="5" id="KW-0012">Acyltransferase</keyword>
<dbReference type="GO" id="GO:0006629">
    <property type="term" value="P:lipid metabolic process"/>
    <property type="evidence" value="ECO:0007669"/>
    <property type="project" value="UniProtKB-KW"/>
</dbReference>
<evidence type="ECO:0000256" key="7">
    <source>
        <dbReference type="ARBA" id="ARBA00039058"/>
    </source>
</evidence>
<comment type="similarity">
    <text evidence="6">Belongs to the acetyltransferase family. OlsB subfamily.</text>
</comment>
<dbReference type="Pfam" id="PF13444">
    <property type="entry name" value="Acetyltransf_5"/>
    <property type="match status" value="1"/>
</dbReference>
<evidence type="ECO:0000256" key="3">
    <source>
        <dbReference type="ARBA" id="ARBA00022679"/>
    </source>
</evidence>
<evidence type="ECO:0000256" key="6">
    <source>
        <dbReference type="ARBA" id="ARBA00038095"/>
    </source>
</evidence>
<dbReference type="SUPFAM" id="SSF55729">
    <property type="entry name" value="Acyl-CoA N-acyltransferases (Nat)"/>
    <property type="match status" value="1"/>
</dbReference>
<evidence type="ECO:0000313" key="12">
    <source>
        <dbReference type="Proteomes" id="UP001315686"/>
    </source>
</evidence>
<dbReference type="Gene3D" id="3.40.630.30">
    <property type="match status" value="1"/>
</dbReference>
<dbReference type="PANTHER" id="PTHR37323">
    <property type="entry name" value="GCN5-RELATED N-ACETYLTRANSFERASE"/>
    <property type="match status" value="1"/>
</dbReference>
<evidence type="ECO:0000256" key="9">
    <source>
        <dbReference type="ARBA" id="ARBA00045724"/>
    </source>
</evidence>
<dbReference type="PANTHER" id="PTHR37323:SF1">
    <property type="entry name" value="L-ORNITHINE N(ALPHA)-ACYLTRANSFERASE"/>
    <property type="match status" value="1"/>
</dbReference>
<dbReference type="InterPro" id="IPR016181">
    <property type="entry name" value="Acyl_CoA_acyltransferase"/>
</dbReference>
<protein>
    <recommendedName>
        <fullName evidence="8">L-ornithine N(alpha)-acyltransferase</fullName>
        <ecNumber evidence="7">2.3.2.30</ecNumber>
    </recommendedName>
</protein>
<comment type="catalytic activity">
    <reaction evidence="10">
        <text>a (3R)-hydroxyacyl-[ACP] + L-ornithine = a lyso-ornithine lipid + holo-[ACP] + H(+)</text>
        <dbReference type="Rhea" id="RHEA:20633"/>
        <dbReference type="Rhea" id="RHEA-COMP:9685"/>
        <dbReference type="Rhea" id="RHEA-COMP:9945"/>
        <dbReference type="ChEBI" id="CHEBI:15378"/>
        <dbReference type="ChEBI" id="CHEBI:46911"/>
        <dbReference type="ChEBI" id="CHEBI:64479"/>
        <dbReference type="ChEBI" id="CHEBI:78827"/>
        <dbReference type="ChEBI" id="CHEBI:138482"/>
        <dbReference type="EC" id="2.3.2.30"/>
    </reaction>
    <physiologicalReaction direction="left-to-right" evidence="10">
        <dbReference type="Rhea" id="RHEA:20634"/>
    </physiologicalReaction>
</comment>
<comment type="function">
    <text evidence="9">Catalyzes the first step in the biosynthesis of ornithine lipids, which are phosphorus-free membrane lipids. Catalyzes the 3-hydroxyacyl-acyl carrier protein-dependent acylation of ornithine to form lyso-ornithine lipid (LOL).</text>
</comment>
<comment type="caution">
    <text evidence="11">The sequence shown here is derived from an EMBL/GenBank/DDBJ whole genome shotgun (WGS) entry which is preliminary data.</text>
</comment>
<dbReference type="RefSeq" id="WP_327792965.1">
    <property type="nucleotide sequence ID" value="NZ_JADQAZ010000001.1"/>
</dbReference>
<dbReference type="GO" id="GO:0043810">
    <property type="term" value="F:ornithine-acyl [acyl carrier protein] N-acyltransferase activity"/>
    <property type="evidence" value="ECO:0007669"/>
    <property type="project" value="UniProtKB-EC"/>
</dbReference>
<dbReference type="Proteomes" id="UP001315686">
    <property type="component" value="Unassembled WGS sequence"/>
</dbReference>
<evidence type="ECO:0000256" key="8">
    <source>
        <dbReference type="ARBA" id="ARBA00039866"/>
    </source>
</evidence>
<evidence type="ECO:0000256" key="4">
    <source>
        <dbReference type="ARBA" id="ARBA00023098"/>
    </source>
</evidence>
<organism evidence="11 12">
    <name type="scientific">Harenicola maris</name>
    <dbReference type="NCBI Taxonomy" id="2841044"/>
    <lineage>
        <taxon>Bacteria</taxon>
        <taxon>Pseudomonadati</taxon>
        <taxon>Pseudomonadota</taxon>
        <taxon>Alphaproteobacteria</taxon>
        <taxon>Rhodobacterales</taxon>
        <taxon>Paracoccaceae</taxon>
        <taxon>Harenicola</taxon>
    </lineage>
</organism>